<proteinExistence type="predicted"/>
<dbReference type="InterPro" id="IPR011051">
    <property type="entry name" value="RmlC_Cupin_sf"/>
</dbReference>
<dbReference type="GO" id="GO:0005829">
    <property type="term" value="C:cytosol"/>
    <property type="evidence" value="ECO:0007669"/>
    <property type="project" value="TreeGrafter"/>
</dbReference>
<dbReference type="Gene3D" id="1.10.260.40">
    <property type="entry name" value="lambda repressor-like DNA-binding domains"/>
    <property type="match status" value="1"/>
</dbReference>
<evidence type="ECO:0000256" key="1">
    <source>
        <dbReference type="ARBA" id="ARBA00023125"/>
    </source>
</evidence>
<evidence type="ECO:0000313" key="4">
    <source>
        <dbReference type="Proteomes" id="UP000288388"/>
    </source>
</evidence>
<evidence type="ECO:0000313" key="3">
    <source>
        <dbReference type="EMBL" id="RVU92494.1"/>
    </source>
</evidence>
<dbReference type="SUPFAM" id="SSF47413">
    <property type="entry name" value="lambda repressor-like DNA-binding domains"/>
    <property type="match status" value="1"/>
</dbReference>
<dbReference type="Pfam" id="PF01381">
    <property type="entry name" value="HTH_3"/>
    <property type="match status" value="1"/>
</dbReference>
<evidence type="ECO:0000259" key="2">
    <source>
        <dbReference type="PROSITE" id="PS50943"/>
    </source>
</evidence>
<dbReference type="CDD" id="cd00093">
    <property type="entry name" value="HTH_XRE"/>
    <property type="match status" value="1"/>
</dbReference>
<name>A0A2N8PTQ4_ENTAV</name>
<dbReference type="SUPFAM" id="SSF51182">
    <property type="entry name" value="RmlC-like cupins"/>
    <property type="match status" value="1"/>
</dbReference>
<dbReference type="Proteomes" id="UP000288388">
    <property type="component" value="Unassembled WGS sequence"/>
</dbReference>
<dbReference type="AlphaFoldDB" id="A0A2N8PTQ4"/>
<dbReference type="InterPro" id="IPR014710">
    <property type="entry name" value="RmlC-like_jellyroll"/>
</dbReference>
<feature type="domain" description="HTH cro/C1-type" evidence="2">
    <location>
        <begin position="14"/>
        <end position="68"/>
    </location>
</feature>
<dbReference type="PANTHER" id="PTHR46797:SF24">
    <property type="entry name" value="DNA-BINDING PHAGE PROTEIN"/>
    <property type="match status" value="1"/>
</dbReference>
<dbReference type="EMBL" id="RYZS01000002">
    <property type="protein sequence ID" value="RVU92494.1"/>
    <property type="molecule type" value="Genomic_DNA"/>
</dbReference>
<dbReference type="Gene3D" id="2.60.120.10">
    <property type="entry name" value="Jelly Rolls"/>
    <property type="match status" value="1"/>
</dbReference>
<reference evidence="3 4" key="1">
    <citation type="submission" date="2018-12" db="EMBL/GenBank/DDBJ databases">
        <title>A novel vanA-carrying plasmid in a clinical isolate of Enterococcus avium.</title>
        <authorList>
            <person name="Bernasconi O.J."/>
            <person name="Luzzaro F."/>
            <person name="Endimiani A."/>
        </authorList>
    </citation>
    <scope>NUCLEOTIDE SEQUENCE [LARGE SCALE GENOMIC DNA]</scope>
    <source>
        <strain evidence="3 4">LC0559/18</strain>
    </source>
</reference>
<dbReference type="GO" id="GO:0003700">
    <property type="term" value="F:DNA-binding transcription factor activity"/>
    <property type="evidence" value="ECO:0007669"/>
    <property type="project" value="TreeGrafter"/>
</dbReference>
<dbReference type="CDD" id="cd02209">
    <property type="entry name" value="cupin_XRE_C"/>
    <property type="match status" value="1"/>
</dbReference>
<accession>A0A2N8PTQ4</accession>
<sequence length="185" mass="21442">MDKPEIVMEIGNNLKEKRREKGFTIEELSKRSGVSGITISNIENHKSNPTVIVLWKLSQALDVVFTTLFAAKKNELLTVSKLNDHYFMPDSNNNWFVEPIYHLNDLEIYRVKLKAKSSYTTVEQSNNSIEIVTLMSKSLKLIINNSEYQVNQFESISFNGSQPHTYINETDEEIFLNIVVKYRYL</sequence>
<organism evidence="3 4">
    <name type="scientific">Enterococcus avium</name>
    <name type="common">Streptococcus avium</name>
    <dbReference type="NCBI Taxonomy" id="33945"/>
    <lineage>
        <taxon>Bacteria</taxon>
        <taxon>Bacillati</taxon>
        <taxon>Bacillota</taxon>
        <taxon>Bacilli</taxon>
        <taxon>Lactobacillales</taxon>
        <taxon>Enterococcaceae</taxon>
        <taxon>Enterococcus</taxon>
    </lineage>
</organism>
<dbReference type="SMART" id="SM00530">
    <property type="entry name" value="HTH_XRE"/>
    <property type="match status" value="1"/>
</dbReference>
<gene>
    <name evidence="3" type="ORF">EK398_18420</name>
</gene>
<protein>
    <submittedName>
        <fullName evidence="3">Helix-turn-helix domain-containing protein</fullName>
    </submittedName>
</protein>
<dbReference type="GO" id="GO:0003677">
    <property type="term" value="F:DNA binding"/>
    <property type="evidence" value="ECO:0007669"/>
    <property type="project" value="UniProtKB-KW"/>
</dbReference>
<dbReference type="PANTHER" id="PTHR46797">
    <property type="entry name" value="HTH-TYPE TRANSCRIPTIONAL REGULATOR"/>
    <property type="match status" value="1"/>
</dbReference>
<dbReference type="InterPro" id="IPR001387">
    <property type="entry name" value="Cro/C1-type_HTH"/>
</dbReference>
<dbReference type="RefSeq" id="WP_102873164.1">
    <property type="nucleotide sequence ID" value="NZ_JBPFMR010000126.1"/>
</dbReference>
<dbReference type="InterPro" id="IPR050807">
    <property type="entry name" value="TransReg_Diox_bact_type"/>
</dbReference>
<dbReference type="PROSITE" id="PS50943">
    <property type="entry name" value="HTH_CROC1"/>
    <property type="match status" value="1"/>
</dbReference>
<keyword evidence="1" id="KW-0238">DNA-binding</keyword>
<dbReference type="InterPro" id="IPR010982">
    <property type="entry name" value="Lambda_DNA-bd_dom_sf"/>
</dbReference>
<comment type="caution">
    <text evidence="3">The sequence shown here is derived from an EMBL/GenBank/DDBJ whole genome shotgun (WGS) entry which is preliminary data.</text>
</comment>